<evidence type="ECO:0000313" key="2">
    <source>
        <dbReference type="EMBL" id="PZC75515.1"/>
    </source>
</evidence>
<evidence type="ECO:0000256" key="1">
    <source>
        <dbReference type="SAM" id="Phobius"/>
    </source>
</evidence>
<feature type="transmembrane region" description="Helical" evidence="1">
    <location>
        <begin position="7"/>
        <end position="27"/>
    </location>
</feature>
<keyword evidence="1" id="KW-1133">Transmembrane helix</keyword>
<evidence type="ECO:0000313" key="3">
    <source>
        <dbReference type="Proteomes" id="UP000249218"/>
    </source>
</evidence>
<organism evidence="2 3">
    <name type="scientific">Helicoverpa armigera</name>
    <name type="common">Cotton bollworm</name>
    <name type="synonym">Heliothis armigera</name>
    <dbReference type="NCBI Taxonomy" id="29058"/>
    <lineage>
        <taxon>Eukaryota</taxon>
        <taxon>Metazoa</taxon>
        <taxon>Ecdysozoa</taxon>
        <taxon>Arthropoda</taxon>
        <taxon>Hexapoda</taxon>
        <taxon>Insecta</taxon>
        <taxon>Pterygota</taxon>
        <taxon>Neoptera</taxon>
        <taxon>Endopterygota</taxon>
        <taxon>Lepidoptera</taxon>
        <taxon>Glossata</taxon>
        <taxon>Ditrysia</taxon>
        <taxon>Noctuoidea</taxon>
        <taxon>Noctuidae</taxon>
        <taxon>Heliothinae</taxon>
        <taxon>Helicoverpa</taxon>
    </lineage>
</organism>
<proteinExistence type="predicted"/>
<dbReference type="EMBL" id="KZ149993">
    <property type="protein sequence ID" value="PZC75515.1"/>
    <property type="molecule type" value="Genomic_DNA"/>
</dbReference>
<dbReference type="AlphaFoldDB" id="A0A2W1BPL8"/>
<keyword evidence="3" id="KW-1185">Reference proteome</keyword>
<protein>
    <submittedName>
        <fullName evidence="2">Uncharacterized protein</fullName>
    </submittedName>
</protein>
<reference evidence="2 3" key="1">
    <citation type="journal article" date="2017" name="BMC Biol.">
        <title>Genomic innovations, transcriptional plasticity and gene loss underlying the evolution and divergence of two highly polyphagous and invasive Helicoverpa pest species.</title>
        <authorList>
            <person name="Pearce S.L."/>
            <person name="Clarke D.F."/>
            <person name="East P.D."/>
            <person name="Elfekih S."/>
            <person name="Gordon K.H."/>
            <person name="Jermiin L.S."/>
            <person name="McGaughran A."/>
            <person name="Oakeshott J.G."/>
            <person name="Papanikolaou A."/>
            <person name="Perera O.P."/>
            <person name="Rane R.V."/>
            <person name="Richards S."/>
            <person name="Tay W.T."/>
            <person name="Walsh T.K."/>
            <person name="Anderson A."/>
            <person name="Anderson C.J."/>
            <person name="Asgari S."/>
            <person name="Board P.G."/>
            <person name="Bretschneider A."/>
            <person name="Campbell P.M."/>
            <person name="Chertemps T."/>
            <person name="Christeller J.T."/>
            <person name="Coppin C.W."/>
            <person name="Downes S.J."/>
            <person name="Duan G."/>
            <person name="Farnsworth C.A."/>
            <person name="Good R.T."/>
            <person name="Han L.B."/>
            <person name="Han Y.C."/>
            <person name="Hatje K."/>
            <person name="Horne I."/>
            <person name="Huang Y.P."/>
            <person name="Hughes D.S."/>
            <person name="Jacquin-Joly E."/>
            <person name="James W."/>
            <person name="Jhangiani S."/>
            <person name="Kollmar M."/>
            <person name="Kuwar S.S."/>
            <person name="Li S."/>
            <person name="Liu N.Y."/>
            <person name="Maibeche M.T."/>
            <person name="Miller J.R."/>
            <person name="Montagne N."/>
            <person name="Perry T."/>
            <person name="Qu J."/>
            <person name="Song S.V."/>
            <person name="Sutton G.G."/>
            <person name="Vogel H."/>
            <person name="Walenz B.P."/>
            <person name="Xu W."/>
            <person name="Zhang H.J."/>
            <person name="Zou Z."/>
            <person name="Batterham P."/>
            <person name="Edwards O.R."/>
            <person name="Feyereisen R."/>
            <person name="Gibbs R.A."/>
            <person name="Heckel D.G."/>
            <person name="McGrath A."/>
            <person name="Robin C."/>
            <person name="Scherer S.E."/>
            <person name="Worley K.C."/>
            <person name="Wu Y.D."/>
        </authorList>
    </citation>
    <scope>NUCLEOTIDE SEQUENCE [LARGE SCALE GENOMIC DNA]</scope>
    <source>
        <strain evidence="2">Harm_GR_Male_#8</strain>
        <tissue evidence="2">Whole organism</tissue>
    </source>
</reference>
<dbReference type="OrthoDB" id="7491134at2759"/>
<accession>A0A2W1BPL8</accession>
<sequence>MGKFQACIAVACVITVAIFCCMCYLMTTVDPPPLERDATHGDKTVYSNVIFDNPPASVGYGLERADLRTMGYPTYRPTQIYPNNNFNVMWQYTPRKLVEMWPTGTDYAEQPARTEPTPELKVLNKTEEVDRETTITYADINMNDTLSLLPLKRSVKDVRNHGNDRNSIILKVLANESNQIVIQIKIGSNDEQEKIISEDKIPERKTKLNMSLKTNNSDELEKSELANKTVINIQQNDSVIVHKYDDRISSYSSVKTTTVKVNEKVTAATTLANQDNSTKNYKNSTKTRNVTNTSVRNVTNNISLTTKEVKNDTNYNITVSKQDLIANITKLLENITSVTATNKVIISNTLLQKMKPIQISKPRTNRIEKVTENKVKISTNLTTVKTTISSTRQTTKATLLTTAKFMNSTNNNSTTSIR</sequence>
<gene>
    <name evidence="2" type="primary">HaOG206005</name>
    <name evidence="2" type="ORF">B5X24_HaOG206005</name>
</gene>
<keyword evidence="1" id="KW-0472">Membrane</keyword>
<keyword evidence="1" id="KW-0812">Transmembrane</keyword>
<name>A0A2W1BPL8_HELAM</name>
<dbReference type="Proteomes" id="UP000249218">
    <property type="component" value="Unassembled WGS sequence"/>
</dbReference>